<sequence length="480" mass="53006">AGEWILGTELHDVTSPIDGKIIARISKVNSKQVQETLGKVHETGRNKIRSYSGENRIKSFLKSSILMNEAMDDFVNVLVYDAGKPKGNAKGETEATIERLEKTTMESRRLSGDYIPGDWSRDTLESEGIVKREPYGITLAISPFNYPLFISATKVIPALLGGNAVILKPSSTDPITPLMFTRILELAGFPKESIATLTISGNDADILVGDRRINTVTFTGSTEIGLDILKSAGIKNFHMELGGKDPAIVLADVNLDQAVDEIVKGMIGYSGQRCDAIRLILAEEDIYTSLKEKLVEKLKTIEPKNPLEDEKAIMGPLISRKTADFVEEIYLDKDAIEKGAKPLLNFKRDGNYVWPVIIESSKEIVQSLRAFKEDIFGPLSLLIKVKDEDEAIEIANSSRFGLDAAVFGENEVKIRKIVRKLEVGSVFINSSPRHGTGYYPFGGMKDSGMGREGIGYSIEQLTTTKTIVHNFKGRGIWKYI</sequence>
<gene>
    <name evidence="1" type="ORF">C5S46_03595</name>
</gene>
<protein>
    <submittedName>
        <fullName evidence="1">Aldehyde dehydrogenase family protein</fullName>
    </submittedName>
</protein>
<name>A0AC61SBD4_9EURY</name>
<feature type="non-terminal residue" evidence="1">
    <location>
        <position position="1"/>
    </location>
</feature>
<dbReference type="EMBL" id="QYBA01000115">
    <property type="protein sequence ID" value="TKY91882.1"/>
    <property type="molecule type" value="Genomic_DNA"/>
</dbReference>
<accession>A0AC61SBD4</accession>
<evidence type="ECO:0000313" key="1">
    <source>
        <dbReference type="EMBL" id="TKY91882.1"/>
    </source>
</evidence>
<organism evidence="1 2">
    <name type="scientific">Candidatus Methanomarinus sp</name>
    <dbReference type="NCBI Taxonomy" id="3386244"/>
    <lineage>
        <taxon>Archaea</taxon>
        <taxon>Methanobacteriati</taxon>
        <taxon>Methanobacteriota</taxon>
        <taxon>Stenosarchaea group</taxon>
        <taxon>Methanomicrobia</taxon>
        <taxon>Methanosarcinales</taxon>
        <taxon>ANME-2 cluster</taxon>
        <taxon>Candidatus Methanocomedenaceae</taxon>
        <taxon>Candidatus Methanomarinus</taxon>
    </lineage>
</organism>
<reference evidence="1" key="1">
    <citation type="submission" date="2018-09" db="EMBL/GenBank/DDBJ databases">
        <title>A genomic encyclopedia of anaerobic methanotrophic archaea.</title>
        <authorList>
            <person name="Skennerton C.T."/>
            <person name="Chadwick G.L."/>
            <person name="Laso-Perez R."/>
            <person name="Leu A.O."/>
            <person name="Speth D.R."/>
            <person name="Yu H."/>
            <person name="Morgan-Lang C."/>
            <person name="Hatzenpichler R."/>
            <person name="Goudeau D."/>
            <person name="Malmstrom R."/>
            <person name="Woyke T."/>
            <person name="Hallam S."/>
            <person name="Tyson G.W."/>
            <person name="Wegener G."/>
            <person name="Boetius A."/>
            <person name="Orphan V.J."/>
        </authorList>
    </citation>
    <scope>NUCLEOTIDE SEQUENCE</scope>
    <source>
        <strain evidence="1">CONS3730D10UFb2</strain>
    </source>
</reference>
<dbReference type="Proteomes" id="UP000315423">
    <property type="component" value="Unassembled WGS sequence"/>
</dbReference>
<evidence type="ECO:0000313" key="2">
    <source>
        <dbReference type="Proteomes" id="UP000315423"/>
    </source>
</evidence>
<comment type="caution">
    <text evidence="1">The sequence shown here is derived from an EMBL/GenBank/DDBJ whole genome shotgun (WGS) entry which is preliminary data.</text>
</comment>
<proteinExistence type="predicted"/>